<reference evidence="4" key="1">
    <citation type="submission" date="2016-11" db="UniProtKB">
        <authorList>
            <consortium name="WormBaseParasite"/>
        </authorList>
    </citation>
    <scope>IDENTIFICATION</scope>
</reference>
<protein>
    <submittedName>
        <fullName evidence="4">Sulfate_transp domain-containing protein</fullName>
    </submittedName>
</protein>
<organism evidence="3 4">
    <name type="scientific">Macrostomum lignano</name>
    <dbReference type="NCBI Taxonomy" id="282301"/>
    <lineage>
        <taxon>Eukaryota</taxon>
        <taxon>Metazoa</taxon>
        <taxon>Spiralia</taxon>
        <taxon>Lophotrochozoa</taxon>
        <taxon>Platyhelminthes</taxon>
        <taxon>Rhabditophora</taxon>
        <taxon>Macrostomorpha</taxon>
        <taxon>Macrostomida</taxon>
        <taxon>Macrostomidae</taxon>
        <taxon>Macrostomum</taxon>
    </lineage>
</organism>
<dbReference type="Proteomes" id="UP000095280">
    <property type="component" value="Unplaced"/>
</dbReference>
<sequence length="155" mass="16981">MPAIASIKNGEFLRNNPYGLGCTASNCASSSDAGPRASVMKTHLGQAYEASNPTTELKIPFRMKKKTTVQQNVKQLLRRFGERFFPLGYWKEFREIGKLHLPSFLTCFFQIFLQTISVIMCGHLSKEQLDAAALACTLINVAGMGIGLGLSTGCD</sequence>
<evidence type="ECO:0000313" key="4">
    <source>
        <dbReference type="WBParaSite" id="maker-uti_cns_0011161-snap-gene-0.3-mRNA-1"/>
    </source>
</evidence>
<dbReference type="GO" id="GO:0042910">
    <property type="term" value="F:xenobiotic transmembrane transporter activity"/>
    <property type="evidence" value="ECO:0007669"/>
    <property type="project" value="InterPro"/>
</dbReference>
<evidence type="ECO:0000256" key="2">
    <source>
        <dbReference type="SAM" id="Phobius"/>
    </source>
</evidence>
<keyword evidence="2" id="KW-1133">Transmembrane helix</keyword>
<evidence type="ECO:0000313" key="3">
    <source>
        <dbReference type="Proteomes" id="UP000095280"/>
    </source>
</evidence>
<dbReference type="GO" id="GO:0016020">
    <property type="term" value="C:membrane"/>
    <property type="evidence" value="ECO:0007669"/>
    <property type="project" value="InterPro"/>
</dbReference>
<feature type="transmembrane region" description="Helical" evidence="2">
    <location>
        <begin position="131"/>
        <end position="150"/>
    </location>
</feature>
<accession>A0A1I8IBB5</accession>
<dbReference type="WBParaSite" id="maker-uti_cns_0011161-snap-gene-0.3-mRNA-1">
    <property type="protein sequence ID" value="maker-uti_cns_0011161-snap-gene-0.3-mRNA-1"/>
    <property type="gene ID" value="maker-uti_cns_0011161-snap-gene-0.3"/>
</dbReference>
<comment type="similarity">
    <text evidence="1">Belongs to the multi antimicrobial extrusion (MATE) (TC 2.A.66.1) family.</text>
</comment>
<dbReference type="Pfam" id="PF01554">
    <property type="entry name" value="MatE"/>
    <property type="match status" value="1"/>
</dbReference>
<keyword evidence="2" id="KW-0472">Membrane</keyword>
<name>A0A1I8IBB5_9PLAT</name>
<keyword evidence="3" id="KW-1185">Reference proteome</keyword>
<dbReference type="GO" id="GO:0015297">
    <property type="term" value="F:antiporter activity"/>
    <property type="evidence" value="ECO:0007669"/>
    <property type="project" value="InterPro"/>
</dbReference>
<evidence type="ECO:0000256" key="1">
    <source>
        <dbReference type="ARBA" id="ARBA00010199"/>
    </source>
</evidence>
<dbReference type="InterPro" id="IPR002528">
    <property type="entry name" value="MATE_fam"/>
</dbReference>
<feature type="transmembrane region" description="Helical" evidence="2">
    <location>
        <begin position="101"/>
        <end position="125"/>
    </location>
</feature>
<dbReference type="AlphaFoldDB" id="A0A1I8IBB5"/>
<proteinExistence type="inferred from homology"/>
<keyword evidence="2" id="KW-0812">Transmembrane</keyword>